<reference evidence="2 5" key="2">
    <citation type="submission" date="2019-10" db="EMBL/GenBank/DDBJ databases">
        <title>Prolixibacter strains distinguished by the presence of nitrate reductase genes were adept at nitrate-dependent anaerobic corrosion of metallic iron and carbon steel.</title>
        <authorList>
            <person name="Iino T."/>
            <person name="Shono N."/>
            <person name="Ito K."/>
            <person name="Nakamura R."/>
            <person name="Sueoka K."/>
            <person name="Harayama S."/>
            <person name="Ohkuma M."/>
        </authorList>
    </citation>
    <scope>NUCLEOTIDE SEQUENCE [LARGE SCALE GENOMIC DNA]</scope>
    <source>
        <strain evidence="2 5">MIC1-1</strain>
    </source>
</reference>
<gene>
    <name evidence="3" type="ORF">CLV93_10446</name>
    <name evidence="2" type="ORF">JCM18694_22470</name>
</gene>
<dbReference type="AlphaFoldDB" id="A0A2P8CDU3"/>
<feature type="transmembrane region" description="Helical" evidence="1">
    <location>
        <begin position="20"/>
        <end position="42"/>
    </location>
</feature>
<keyword evidence="5" id="KW-1185">Reference proteome</keyword>
<reference evidence="3 4" key="1">
    <citation type="submission" date="2018-03" db="EMBL/GenBank/DDBJ databases">
        <title>Genomic Encyclopedia of Archaeal and Bacterial Type Strains, Phase II (KMG-II): from individual species to whole genera.</title>
        <authorList>
            <person name="Goeker M."/>
        </authorList>
    </citation>
    <scope>NUCLEOTIDE SEQUENCE [LARGE SCALE GENOMIC DNA]</scope>
    <source>
        <strain evidence="3 4">DSM 27267</strain>
    </source>
</reference>
<protein>
    <submittedName>
        <fullName evidence="3">Uncharacterized protein</fullName>
    </submittedName>
</protein>
<accession>A0A2P8CDU3</accession>
<evidence type="ECO:0000313" key="2">
    <source>
        <dbReference type="EMBL" id="GET22001.1"/>
    </source>
</evidence>
<sequence length="189" mass="21573">MQTNQDNNLRFTLINSQKYFAKRIAGSVIIGLDTLLAGAVASRGASRSFLSWILDIPYGLEVALYVVVFILLVVGSLLVANQEDSKGEVRISKERILMEDVVYELKSISLKISLNAVPDKNIYKRTIKDQGGNNWIEIAYDGTRRRVEFLIRSLDDENKLKSMIEYYQLNKNRVTLKESPISLINKWKE</sequence>
<dbReference type="Proteomes" id="UP000396862">
    <property type="component" value="Unassembled WGS sequence"/>
</dbReference>
<organism evidence="3 4">
    <name type="scientific">Prolixibacter denitrificans</name>
    <dbReference type="NCBI Taxonomy" id="1541063"/>
    <lineage>
        <taxon>Bacteria</taxon>
        <taxon>Pseudomonadati</taxon>
        <taxon>Bacteroidota</taxon>
        <taxon>Bacteroidia</taxon>
        <taxon>Marinilabiliales</taxon>
        <taxon>Prolixibacteraceae</taxon>
        <taxon>Prolixibacter</taxon>
    </lineage>
</organism>
<dbReference type="EMBL" id="BLAU01000001">
    <property type="protein sequence ID" value="GET22001.1"/>
    <property type="molecule type" value="Genomic_DNA"/>
</dbReference>
<keyword evidence="1" id="KW-1133">Transmembrane helix</keyword>
<evidence type="ECO:0000313" key="3">
    <source>
        <dbReference type="EMBL" id="PSK83116.1"/>
    </source>
</evidence>
<evidence type="ECO:0000313" key="4">
    <source>
        <dbReference type="Proteomes" id="UP000240621"/>
    </source>
</evidence>
<dbReference type="Proteomes" id="UP000240621">
    <property type="component" value="Unassembled WGS sequence"/>
</dbReference>
<dbReference type="EMBL" id="PYGC01000004">
    <property type="protein sequence ID" value="PSK83116.1"/>
    <property type="molecule type" value="Genomic_DNA"/>
</dbReference>
<evidence type="ECO:0000256" key="1">
    <source>
        <dbReference type="SAM" id="Phobius"/>
    </source>
</evidence>
<feature type="transmembrane region" description="Helical" evidence="1">
    <location>
        <begin position="62"/>
        <end position="80"/>
    </location>
</feature>
<name>A0A2P8CDU3_9BACT</name>
<evidence type="ECO:0000313" key="5">
    <source>
        <dbReference type="Proteomes" id="UP000396862"/>
    </source>
</evidence>
<dbReference type="RefSeq" id="WP_106541921.1">
    <property type="nucleotide sequence ID" value="NZ_BLAU01000001.1"/>
</dbReference>
<comment type="caution">
    <text evidence="3">The sequence shown here is derived from an EMBL/GenBank/DDBJ whole genome shotgun (WGS) entry which is preliminary data.</text>
</comment>
<keyword evidence="1" id="KW-0472">Membrane</keyword>
<proteinExistence type="predicted"/>
<keyword evidence="1" id="KW-0812">Transmembrane</keyword>